<evidence type="ECO:0000256" key="4">
    <source>
        <dbReference type="ARBA" id="ARBA00023098"/>
    </source>
</evidence>
<evidence type="ECO:0000313" key="6">
    <source>
        <dbReference type="EMBL" id="KAK3389114.1"/>
    </source>
</evidence>
<feature type="compositionally biased region" description="Low complexity" evidence="5">
    <location>
        <begin position="246"/>
        <end position="259"/>
    </location>
</feature>
<evidence type="ECO:0000256" key="5">
    <source>
        <dbReference type="SAM" id="MobiDB-lite"/>
    </source>
</evidence>
<feature type="compositionally biased region" description="Polar residues" evidence="5">
    <location>
        <begin position="39"/>
        <end position="59"/>
    </location>
</feature>
<evidence type="ECO:0000256" key="2">
    <source>
        <dbReference type="ARBA" id="ARBA00022801"/>
    </source>
</evidence>
<dbReference type="EC" id="3.1.1.47" evidence="1"/>
<dbReference type="GO" id="GO:0003847">
    <property type="term" value="F:1-alkyl-2-acetylglycerophosphocholine esterase activity"/>
    <property type="evidence" value="ECO:0007669"/>
    <property type="project" value="UniProtKB-EC"/>
</dbReference>
<keyword evidence="2" id="KW-0378">Hydrolase</keyword>
<protein>
    <recommendedName>
        <fullName evidence="1">1-alkyl-2-acetylglycerophosphocholine esterase</fullName>
        <ecNumber evidence="1">3.1.1.47</ecNumber>
    </recommendedName>
</protein>
<proteinExistence type="predicted"/>
<keyword evidence="3" id="KW-0442">Lipid degradation</keyword>
<dbReference type="AlphaFoldDB" id="A0AAE0NWX4"/>
<evidence type="ECO:0000256" key="1">
    <source>
        <dbReference type="ARBA" id="ARBA00013201"/>
    </source>
</evidence>
<feature type="region of interest" description="Disordered" evidence="5">
    <location>
        <begin position="390"/>
        <end position="428"/>
    </location>
</feature>
<keyword evidence="4" id="KW-0443">Lipid metabolism</keyword>
<sequence length="774" mass="86164">MPPPTHDPSNPSSSNYSQLPPPTHLTVDPSSSNYSQSSLPGTSPRPSLSPSEPTSFPRHSTSSSYSQPSQPPQSQSQPQTQPPTFNDTARGNNQNVRTSTIRTSTATATGAPTTRPSHQSPPHRAAGPPSTLREKIFHALPPHTGPLNVGFMEIELPVRQPRTFSHIKRNGEYALKLDTVLFAVYYPCEGPEETPKEKAMFARDRIRRCRGSGNWEGFDGTGDRQQEGEGEATGQSRGKGKKQKKNGGLTRPPWLPRPRLSTCKGYANFANMPNAPVATYFALTSMFTKLPAWRNAKLSDGPPLAGPEEMGEEALNRGFSDTSELTLVWGPRPAPDAEELRRRRAKYPVIMFSHGLGGSRTVHSTICGELASYGFVVVAIEHRDGSGARTYVNKEGSAPDLSSQNLDRRSNTEREKEEGSIFTTKRRRKENAKRKPYYMVDYLFPLDNAQDTRPHNPAGVDTELRSAQIEMRCAEIQEAFHVLNMINDGQGEEVARRNLRKKGNKGSSSKGLIGINWDDWAGRLYLEDVTMMGHSFGGVTAAQVLRLREDFTWISQGILLDAWGPAMPEDSSEEHKIQKPILALGSEAFMHWKDNFERVEKLCLEAQDAGVPSWMTTIRGSVHLAAADFAVLYPNWMSLLMKSLVNPKRAIQLHVESALEFFRMTLPEQHHSRFSRAWPFEEGLLTTTAGAANEVSFDFRPNEKWVAARLKIPHEFKLRVRSWAKRRIQPGPDVPRDGRGKPLAGLVDWGAGNEIWVHISPDKEEVPNVSEEAE</sequence>
<dbReference type="Pfam" id="PF03403">
    <property type="entry name" value="PAF-AH_p_II"/>
    <property type="match status" value="2"/>
</dbReference>
<feature type="compositionally biased region" description="Low complexity" evidence="5">
    <location>
        <begin position="60"/>
        <end position="84"/>
    </location>
</feature>
<evidence type="ECO:0000256" key="3">
    <source>
        <dbReference type="ARBA" id="ARBA00022963"/>
    </source>
</evidence>
<dbReference type="PANTHER" id="PTHR10272:SF0">
    <property type="entry name" value="PLATELET-ACTIVATING FACTOR ACETYLHYDROLASE"/>
    <property type="match status" value="1"/>
</dbReference>
<feature type="compositionally biased region" description="Low complexity" evidence="5">
    <location>
        <begin position="97"/>
        <end position="117"/>
    </location>
</feature>
<reference evidence="6" key="1">
    <citation type="journal article" date="2023" name="Mol. Phylogenet. Evol.">
        <title>Genome-scale phylogeny and comparative genomics of the fungal order Sordariales.</title>
        <authorList>
            <person name="Hensen N."/>
            <person name="Bonometti L."/>
            <person name="Westerberg I."/>
            <person name="Brannstrom I.O."/>
            <person name="Guillou S."/>
            <person name="Cros-Aarteil S."/>
            <person name="Calhoun S."/>
            <person name="Haridas S."/>
            <person name="Kuo A."/>
            <person name="Mondo S."/>
            <person name="Pangilinan J."/>
            <person name="Riley R."/>
            <person name="LaButti K."/>
            <person name="Andreopoulos B."/>
            <person name="Lipzen A."/>
            <person name="Chen C."/>
            <person name="Yan M."/>
            <person name="Daum C."/>
            <person name="Ng V."/>
            <person name="Clum A."/>
            <person name="Steindorff A."/>
            <person name="Ohm R.A."/>
            <person name="Martin F."/>
            <person name="Silar P."/>
            <person name="Natvig D.O."/>
            <person name="Lalanne C."/>
            <person name="Gautier V."/>
            <person name="Ament-Velasquez S.L."/>
            <person name="Kruys A."/>
            <person name="Hutchinson M.I."/>
            <person name="Powell A.J."/>
            <person name="Barry K."/>
            <person name="Miller A.N."/>
            <person name="Grigoriev I.V."/>
            <person name="Debuchy R."/>
            <person name="Gladieux P."/>
            <person name="Hiltunen Thoren M."/>
            <person name="Johannesson H."/>
        </authorList>
    </citation>
    <scope>NUCLEOTIDE SEQUENCE</scope>
    <source>
        <strain evidence="6">FGSC 1904</strain>
    </source>
</reference>
<dbReference type="SUPFAM" id="SSF53474">
    <property type="entry name" value="alpha/beta-Hydrolases"/>
    <property type="match status" value="1"/>
</dbReference>
<feature type="region of interest" description="Disordered" evidence="5">
    <location>
        <begin position="212"/>
        <end position="259"/>
    </location>
</feature>
<dbReference type="EMBL" id="JAUTDP010000014">
    <property type="protein sequence ID" value="KAK3389114.1"/>
    <property type="molecule type" value="Genomic_DNA"/>
</dbReference>
<evidence type="ECO:0000313" key="7">
    <source>
        <dbReference type="Proteomes" id="UP001281003"/>
    </source>
</evidence>
<feature type="region of interest" description="Disordered" evidence="5">
    <location>
        <begin position="1"/>
        <end position="130"/>
    </location>
</feature>
<reference evidence="6" key="2">
    <citation type="submission" date="2023-07" db="EMBL/GenBank/DDBJ databases">
        <authorList>
            <consortium name="Lawrence Berkeley National Laboratory"/>
            <person name="Haridas S."/>
            <person name="Hensen N."/>
            <person name="Bonometti L."/>
            <person name="Westerberg I."/>
            <person name="Brannstrom I.O."/>
            <person name="Guillou S."/>
            <person name="Cros-Aarteil S."/>
            <person name="Calhoun S."/>
            <person name="Kuo A."/>
            <person name="Mondo S."/>
            <person name="Pangilinan J."/>
            <person name="Riley R."/>
            <person name="LaButti K."/>
            <person name="Andreopoulos B."/>
            <person name="Lipzen A."/>
            <person name="Chen C."/>
            <person name="Yanf M."/>
            <person name="Daum C."/>
            <person name="Ng V."/>
            <person name="Clum A."/>
            <person name="Steindorff A."/>
            <person name="Ohm R."/>
            <person name="Martin F."/>
            <person name="Silar P."/>
            <person name="Natvig D."/>
            <person name="Lalanne C."/>
            <person name="Gautier V."/>
            <person name="Ament-velasquez S.L."/>
            <person name="Kruys A."/>
            <person name="Hutchinson M.I."/>
            <person name="Powell A.J."/>
            <person name="Barry K."/>
            <person name="Miller A.N."/>
            <person name="Grigoriev I.V."/>
            <person name="Debuchy R."/>
            <person name="Gladieux P."/>
            <person name="Thoren M.H."/>
            <person name="Johannesson H."/>
        </authorList>
    </citation>
    <scope>NUCLEOTIDE SEQUENCE</scope>
    <source>
        <strain evidence="6">FGSC 1904</strain>
    </source>
</reference>
<dbReference type="Proteomes" id="UP001281003">
    <property type="component" value="Unassembled WGS sequence"/>
</dbReference>
<keyword evidence="7" id="KW-1185">Reference proteome</keyword>
<feature type="compositionally biased region" description="Polar residues" evidence="5">
    <location>
        <begin position="85"/>
        <end position="96"/>
    </location>
</feature>
<dbReference type="InterPro" id="IPR029058">
    <property type="entry name" value="AB_hydrolase_fold"/>
</dbReference>
<accession>A0AAE0NWX4</accession>
<name>A0AAE0NWX4_SORBR</name>
<feature type="compositionally biased region" description="Basic and acidic residues" evidence="5">
    <location>
        <begin position="406"/>
        <end position="419"/>
    </location>
</feature>
<dbReference type="PANTHER" id="PTHR10272">
    <property type="entry name" value="PLATELET-ACTIVATING FACTOR ACETYLHYDROLASE"/>
    <property type="match status" value="1"/>
</dbReference>
<dbReference type="Gene3D" id="3.40.50.1820">
    <property type="entry name" value="alpha/beta hydrolase"/>
    <property type="match status" value="1"/>
</dbReference>
<dbReference type="GO" id="GO:0016042">
    <property type="term" value="P:lipid catabolic process"/>
    <property type="evidence" value="ECO:0007669"/>
    <property type="project" value="UniProtKB-KW"/>
</dbReference>
<gene>
    <name evidence="6" type="ORF">B0T20DRAFT_94670</name>
</gene>
<organism evidence="6 7">
    <name type="scientific">Sordaria brevicollis</name>
    <dbReference type="NCBI Taxonomy" id="83679"/>
    <lineage>
        <taxon>Eukaryota</taxon>
        <taxon>Fungi</taxon>
        <taxon>Dikarya</taxon>
        <taxon>Ascomycota</taxon>
        <taxon>Pezizomycotina</taxon>
        <taxon>Sordariomycetes</taxon>
        <taxon>Sordariomycetidae</taxon>
        <taxon>Sordariales</taxon>
        <taxon>Sordariaceae</taxon>
        <taxon>Sordaria</taxon>
    </lineage>
</organism>
<comment type="caution">
    <text evidence="6">The sequence shown here is derived from an EMBL/GenBank/DDBJ whole genome shotgun (WGS) entry which is preliminary data.</text>
</comment>
<feature type="compositionally biased region" description="Polar residues" evidence="5">
    <location>
        <begin position="7"/>
        <end position="18"/>
    </location>
</feature>